<dbReference type="EMBL" id="BJVY01000011">
    <property type="protein sequence ID" value="GEL70677.1"/>
    <property type="molecule type" value="Genomic_DNA"/>
</dbReference>
<evidence type="ECO:0000313" key="2">
    <source>
        <dbReference type="EMBL" id="SDE13532.1"/>
    </source>
</evidence>
<dbReference type="InterPro" id="IPR008972">
    <property type="entry name" value="Cupredoxin"/>
</dbReference>
<protein>
    <recommendedName>
        <fullName evidence="5">Rhamnogalacturonan lyase domain-containing protein</fullName>
    </recommendedName>
</protein>
<reference evidence="2 3" key="1">
    <citation type="submission" date="2016-10" db="EMBL/GenBank/DDBJ databases">
        <authorList>
            <person name="Varghese N."/>
            <person name="Submissions S."/>
        </authorList>
    </citation>
    <scope>NUCLEOTIDE SEQUENCE [LARGE SCALE GENOMIC DNA]</scope>
    <source>
        <strain evidence="2 3">DSM 2260</strain>
    </source>
</reference>
<proteinExistence type="predicted"/>
<dbReference type="SUPFAM" id="SSF49503">
    <property type="entry name" value="Cupredoxins"/>
    <property type="match status" value="1"/>
</dbReference>
<reference evidence="1 4" key="2">
    <citation type="submission" date="2019-07" db="EMBL/GenBank/DDBJ databases">
        <title>Whole genome shotgun sequence of Myxococcus virescens NBRC 100334.</title>
        <authorList>
            <person name="Hosoyama A."/>
            <person name="Uohara A."/>
            <person name="Ohji S."/>
            <person name="Ichikawa N."/>
        </authorList>
    </citation>
    <scope>NUCLEOTIDE SEQUENCE [LARGE SCALE GENOMIC DNA]</scope>
    <source>
        <strain evidence="1 4">NBRC 100334</strain>
    </source>
</reference>
<evidence type="ECO:0000313" key="4">
    <source>
        <dbReference type="Proteomes" id="UP000321224"/>
    </source>
</evidence>
<dbReference type="InterPro" id="IPR008969">
    <property type="entry name" value="CarboxyPept-like_regulatory"/>
</dbReference>
<name>A0A511HAT8_9BACT</name>
<gene>
    <name evidence="1" type="ORF">MVI01_24610</name>
    <name evidence="2" type="ORF">SAMN04488504_104371</name>
</gene>
<dbReference type="Proteomes" id="UP000198717">
    <property type="component" value="Unassembled WGS sequence"/>
</dbReference>
<evidence type="ECO:0000313" key="1">
    <source>
        <dbReference type="EMBL" id="GEL70677.1"/>
    </source>
</evidence>
<dbReference type="Gene3D" id="2.60.40.1120">
    <property type="entry name" value="Carboxypeptidase-like, regulatory domain"/>
    <property type="match status" value="1"/>
</dbReference>
<keyword evidence="3" id="KW-1185">Reference proteome</keyword>
<sequence>MGHESSLVALAAMLHLKQLHAPVRPERVLRPSFVIVLCALTPACKESASPPPATTTAPAIAPAATNTKWGVIEGRVRLVGTPPAPARQPTIGTVVSVCGEETEERTLVVGSEGALAHTVVSLRDGHTLPASTRAAPEPVLDQKQCVYDPPVLAARTGSTLVIRNSDPLVHNVRAASGTNRAFFNVAMPLEGMSVKRQLPAEPGEVPIHCDIHPWMRARVRTFNHGYFATSGADGRFQLEVPEGTHTLVLWHERLPEQARTVTVRAGERVQVDAEWPVADLK</sequence>
<dbReference type="SUPFAM" id="SSF49464">
    <property type="entry name" value="Carboxypeptidase regulatory domain-like"/>
    <property type="match status" value="1"/>
</dbReference>
<dbReference type="EMBL" id="FNAJ01000004">
    <property type="protein sequence ID" value="SDE13532.1"/>
    <property type="molecule type" value="Genomic_DNA"/>
</dbReference>
<evidence type="ECO:0008006" key="5">
    <source>
        <dbReference type="Google" id="ProtNLM"/>
    </source>
</evidence>
<dbReference type="Proteomes" id="UP000321224">
    <property type="component" value="Unassembled WGS sequence"/>
</dbReference>
<evidence type="ECO:0000313" key="3">
    <source>
        <dbReference type="Proteomes" id="UP000198717"/>
    </source>
</evidence>
<comment type="caution">
    <text evidence="1">The sequence shown here is derived from an EMBL/GenBank/DDBJ whole genome shotgun (WGS) entry which is preliminary data.</text>
</comment>
<dbReference type="Gene3D" id="2.60.40.420">
    <property type="entry name" value="Cupredoxins - blue copper proteins"/>
    <property type="match status" value="1"/>
</dbReference>
<organism evidence="1 4">
    <name type="scientific">Myxococcus virescens</name>
    <dbReference type="NCBI Taxonomy" id="83456"/>
    <lineage>
        <taxon>Bacteria</taxon>
        <taxon>Pseudomonadati</taxon>
        <taxon>Myxococcota</taxon>
        <taxon>Myxococcia</taxon>
        <taxon>Myxococcales</taxon>
        <taxon>Cystobacterineae</taxon>
        <taxon>Myxococcaceae</taxon>
        <taxon>Myxococcus</taxon>
    </lineage>
</organism>
<accession>A0A511HAT8</accession>
<dbReference type="AlphaFoldDB" id="A0A511HAT8"/>